<name>A0ABQ5NFM8_9MICO</name>
<accession>A0ABQ5NFM8</accession>
<dbReference type="EMBL" id="BRZC01000003">
    <property type="protein sequence ID" value="GLC84256.1"/>
    <property type="molecule type" value="Genomic_DNA"/>
</dbReference>
<feature type="transmembrane region" description="Helical" evidence="2">
    <location>
        <begin position="248"/>
        <end position="269"/>
    </location>
</feature>
<sequence>MTAIATRARLTVVAVIAGLMMVVGAAAPAMADTTDDLNKVDSALSTAAEEFGAVYSDQSAPLEDIATASKKFQAAAETAKSEFTKVAQKADSGSAAFAKEFAGEAGDMAAAAGALSDAISAQDQSAAQQADADLGAAVDAYSATVDKYNEYVKNQPTSNPTLMVWLILLIVAIVILVLALVFALLTRKQQGLLEPKVDKKGKVSQSSLKKMRWMVVLWAAVFVVGAAIPFFQVLFAKPDANGEFRYTVFWYPLAAGVILTVVSVIQYFVAASKVKKQGSALAYDANDPSTHGALAQSLNYQPVPPVDGAAPQYAPVAPQADAAAQGAPVPPAAPVEGAPAAPEAPSAPAEAAPAAPEAPADPAAPKA</sequence>
<feature type="chain" id="PRO_5047206170" evidence="3">
    <location>
        <begin position="32"/>
        <end position="367"/>
    </location>
</feature>
<keyword evidence="2" id="KW-0472">Membrane</keyword>
<evidence type="ECO:0000256" key="2">
    <source>
        <dbReference type="SAM" id="Phobius"/>
    </source>
</evidence>
<feature type="compositionally biased region" description="Low complexity" evidence="1">
    <location>
        <begin position="334"/>
        <end position="367"/>
    </location>
</feature>
<evidence type="ECO:0000313" key="4">
    <source>
        <dbReference type="EMBL" id="GLC84256.1"/>
    </source>
</evidence>
<evidence type="ECO:0000256" key="3">
    <source>
        <dbReference type="SAM" id="SignalP"/>
    </source>
</evidence>
<dbReference type="RefSeq" id="WP_285631815.1">
    <property type="nucleotide sequence ID" value="NZ_BAAAUK010000003.1"/>
</dbReference>
<evidence type="ECO:0000256" key="1">
    <source>
        <dbReference type="SAM" id="MobiDB-lite"/>
    </source>
</evidence>
<feature type="transmembrane region" description="Helical" evidence="2">
    <location>
        <begin position="215"/>
        <end position="236"/>
    </location>
</feature>
<keyword evidence="2" id="KW-1133">Transmembrane helix</keyword>
<feature type="transmembrane region" description="Helical" evidence="2">
    <location>
        <begin position="162"/>
        <end position="185"/>
    </location>
</feature>
<proteinExistence type="predicted"/>
<comment type="caution">
    <text evidence="4">The sequence shown here is derived from an EMBL/GenBank/DDBJ whole genome shotgun (WGS) entry which is preliminary data.</text>
</comment>
<organism evidence="4 5">
    <name type="scientific">Microbacterium arabinogalactanolyticum</name>
    <dbReference type="NCBI Taxonomy" id="69365"/>
    <lineage>
        <taxon>Bacteria</taxon>
        <taxon>Bacillati</taxon>
        <taxon>Actinomycetota</taxon>
        <taxon>Actinomycetes</taxon>
        <taxon>Micrococcales</taxon>
        <taxon>Microbacteriaceae</taxon>
        <taxon>Microbacterium</taxon>
    </lineage>
</organism>
<reference evidence="4" key="1">
    <citation type="submission" date="2022-08" db="EMBL/GenBank/DDBJ databases">
        <title>Draft genome sequence of Microbacterium arabinogalactanolyticum JCM 9171.</title>
        <authorList>
            <person name="Fujita K."/>
            <person name="Ishiwata A."/>
            <person name="Fushinobu S."/>
        </authorList>
    </citation>
    <scope>NUCLEOTIDE SEQUENCE</scope>
    <source>
        <strain evidence="4">JCM 9171</strain>
    </source>
</reference>
<gene>
    <name evidence="4" type="ORF">MIAR_08440</name>
</gene>
<feature type="compositionally biased region" description="Low complexity" evidence="1">
    <location>
        <begin position="311"/>
        <end position="327"/>
    </location>
</feature>
<dbReference type="Proteomes" id="UP001165068">
    <property type="component" value="Unassembled WGS sequence"/>
</dbReference>
<evidence type="ECO:0000313" key="5">
    <source>
        <dbReference type="Proteomes" id="UP001165068"/>
    </source>
</evidence>
<keyword evidence="3" id="KW-0732">Signal</keyword>
<feature type="region of interest" description="Disordered" evidence="1">
    <location>
        <begin position="311"/>
        <end position="367"/>
    </location>
</feature>
<keyword evidence="5" id="KW-1185">Reference proteome</keyword>
<feature type="signal peptide" evidence="3">
    <location>
        <begin position="1"/>
        <end position="31"/>
    </location>
</feature>
<protein>
    <submittedName>
        <fullName evidence="4">Uncharacterized protein</fullName>
    </submittedName>
</protein>
<keyword evidence="2" id="KW-0812">Transmembrane</keyword>